<dbReference type="AlphaFoldDB" id="A0A8J6PJ74"/>
<evidence type="ECO:0000256" key="4">
    <source>
        <dbReference type="PROSITE-ProRule" id="PRU00236"/>
    </source>
</evidence>
<dbReference type="PANTHER" id="PTHR11085">
    <property type="entry name" value="NAD-DEPENDENT PROTEIN DEACYLASE SIRTUIN-5, MITOCHONDRIAL-RELATED"/>
    <property type="match status" value="1"/>
</dbReference>
<comment type="caution">
    <text evidence="6">The sequence shown here is derived from an EMBL/GenBank/DDBJ whole genome shotgun (WGS) entry which is preliminary data.</text>
</comment>
<dbReference type="Pfam" id="PF02146">
    <property type="entry name" value="SIR2"/>
    <property type="match status" value="1"/>
</dbReference>
<dbReference type="EC" id="2.3.1.286" evidence="1"/>
<evidence type="ECO:0000256" key="2">
    <source>
        <dbReference type="ARBA" id="ARBA00022679"/>
    </source>
</evidence>
<comment type="caution">
    <text evidence="4">Lacks conserved residue(s) required for the propagation of feature annotation.</text>
</comment>
<gene>
    <name evidence="6" type="ORF">H9Y05_06235</name>
</gene>
<dbReference type="InterPro" id="IPR026590">
    <property type="entry name" value="Ssirtuin_cat_dom"/>
</dbReference>
<proteinExistence type="predicted"/>
<keyword evidence="7" id="KW-1185">Reference proteome</keyword>
<protein>
    <recommendedName>
        <fullName evidence="1">protein acetyllysine N-acetyltransferase</fullName>
        <ecNumber evidence="1">2.3.1.286</ecNumber>
    </recommendedName>
</protein>
<evidence type="ECO:0000313" key="7">
    <source>
        <dbReference type="Proteomes" id="UP000652681"/>
    </source>
</evidence>
<dbReference type="Gene3D" id="3.40.50.1220">
    <property type="entry name" value="TPP-binding domain"/>
    <property type="match status" value="1"/>
</dbReference>
<dbReference type="GO" id="GO:0070403">
    <property type="term" value="F:NAD+ binding"/>
    <property type="evidence" value="ECO:0007669"/>
    <property type="project" value="InterPro"/>
</dbReference>
<dbReference type="EMBL" id="JACVEL010000003">
    <property type="protein sequence ID" value="MBC9812075.1"/>
    <property type="molecule type" value="Genomic_DNA"/>
</dbReference>
<dbReference type="Gene3D" id="3.30.1600.10">
    <property type="entry name" value="SIR2/SIRT2 'Small Domain"/>
    <property type="match status" value="1"/>
</dbReference>
<evidence type="ECO:0000256" key="1">
    <source>
        <dbReference type="ARBA" id="ARBA00012928"/>
    </source>
</evidence>
<reference evidence="6" key="1">
    <citation type="submission" date="2020-09" db="EMBL/GenBank/DDBJ databases">
        <title>Taishania pollutisoli gen. nov., sp. nov., Isolated from Tetrabromobisphenol A-Contaminated Soil.</title>
        <authorList>
            <person name="Chen Q."/>
        </authorList>
    </citation>
    <scope>NUCLEOTIDE SEQUENCE</scope>
    <source>
        <strain evidence="6">CZZ-1</strain>
    </source>
</reference>
<feature type="domain" description="Deacetylase sirtuin-type" evidence="5">
    <location>
        <begin position="1"/>
        <end position="233"/>
    </location>
</feature>
<dbReference type="PROSITE" id="PS50305">
    <property type="entry name" value="SIRTUIN"/>
    <property type="match status" value="1"/>
</dbReference>
<dbReference type="GO" id="GO:0017136">
    <property type="term" value="F:histone deacetylase activity, NAD-dependent"/>
    <property type="evidence" value="ECO:0007669"/>
    <property type="project" value="TreeGrafter"/>
</dbReference>
<dbReference type="InterPro" id="IPR050134">
    <property type="entry name" value="NAD-dep_sirtuin_deacylases"/>
</dbReference>
<name>A0A8J6PJ74_9FLAO</name>
<organism evidence="6 7">
    <name type="scientific">Taishania pollutisoli</name>
    <dbReference type="NCBI Taxonomy" id="2766479"/>
    <lineage>
        <taxon>Bacteria</taxon>
        <taxon>Pseudomonadati</taxon>
        <taxon>Bacteroidota</taxon>
        <taxon>Flavobacteriia</taxon>
        <taxon>Flavobacteriales</taxon>
        <taxon>Crocinitomicaceae</taxon>
        <taxon>Taishania</taxon>
    </lineage>
</organism>
<dbReference type="SUPFAM" id="SSF52467">
    <property type="entry name" value="DHS-like NAD/FAD-binding domain"/>
    <property type="match status" value="1"/>
</dbReference>
<sequence>MKNKQQIVVFSGAGISAESGIATFRDSGGLWENYKIEEVATPDAWKANPDKVQHFYNLRRENIRKSMPNEAHLAIAMWESDHALIVITQNIDDLHERAGSKQVIHLHGNIMQAKSSGPRQEEKYYPVSGSLDLKKDVCEEGYPLRPHVVWFGEEVPNYEKARAIIQKATVFVVIGTSLNVYPAAGLIHYTSPDCRCFLIDPNAAELNVPQHFTVLKTGAAEGMKNIMELFSEK</sequence>
<dbReference type="InterPro" id="IPR026591">
    <property type="entry name" value="Sirtuin_cat_small_dom_sf"/>
</dbReference>
<accession>A0A8J6PJ74</accession>
<evidence type="ECO:0000259" key="5">
    <source>
        <dbReference type="PROSITE" id="PS50305"/>
    </source>
</evidence>
<dbReference type="PANTHER" id="PTHR11085:SF4">
    <property type="entry name" value="NAD-DEPENDENT PROTEIN DEACYLASE"/>
    <property type="match status" value="1"/>
</dbReference>
<evidence type="ECO:0000313" key="6">
    <source>
        <dbReference type="EMBL" id="MBC9812075.1"/>
    </source>
</evidence>
<dbReference type="InterPro" id="IPR003000">
    <property type="entry name" value="Sirtuin"/>
</dbReference>
<keyword evidence="3" id="KW-0520">NAD</keyword>
<dbReference type="Proteomes" id="UP000652681">
    <property type="component" value="Unassembled WGS sequence"/>
</dbReference>
<dbReference type="RefSeq" id="WP_163490173.1">
    <property type="nucleotide sequence ID" value="NZ_JACVEL010000003.1"/>
</dbReference>
<keyword evidence="2" id="KW-0808">Transferase</keyword>
<dbReference type="InterPro" id="IPR029035">
    <property type="entry name" value="DHS-like_NAD/FAD-binding_dom"/>
</dbReference>
<evidence type="ECO:0000256" key="3">
    <source>
        <dbReference type="ARBA" id="ARBA00023027"/>
    </source>
</evidence>